<evidence type="ECO:0000313" key="5">
    <source>
        <dbReference type="Proteomes" id="UP001642409"/>
    </source>
</evidence>
<evidence type="ECO:0000313" key="2">
    <source>
        <dbReference type="EMBL" id="CAI9966661.1"/>
    </source>
</evidence>
<reference evidence="2" key="1">
    <citation type="submission" date="2023-06" db="EMBL/GenBank/DDBJ databases">
        <authorList>
            <person name="Kurt Z."/>
        </authorList>
    </citation>
    <scope>NUCLEOTIDE SEQUENCE</scope>
</reference>
<name>A0AA86QV73_9EUKA</name>
<dbReference type="EMBL" id="CAXDID020000249">
    <property type="protein sequence ID" value="CAL6064195.1"/>
    <property type="molecule type" value="Genomic_DNA"/>
</dbReference>
<dbReference type="EMBL" id="CATOUU010000199">
    <property type="protein sequence ID" value="CAI9920385.1"/>
    <property type="molecule type" value="Genomic_DNA"/>
</dbReference>
<reference evidence="3 5" key="2">
    <citation type="submission" date="2024-07" db="EMBL/GenBank/DDBJ databases">
        <authorList>
            <person name="Akdeniz Z."/>
        </authorList>
    </citation>
    <scope>NUCLEOTIDE SEQUENCE [LARGE SCALE GENOMIC DNA]</scope>
</reference>
<keyword evidence="5" id="KW-1185">Reference proteome</keyword>
<sequence>MAKMIDICATLINDLPNPVCLRHKSIIAAKCIKSFLEDNGTVTLSIITNKLFAYRTLRLRLCACWIVVNHVMRQLCKLNQFGRNIIQSLLLEDTLIKKPHILQLSHQLQQ</sequence>
<evidence type="ECO:0000313" key="1">
    <source>
        <dbReference type="EMBL" id="CAI9920385.1"/>
    </source>
</evidence>
<gene>
    <name evidence="3" type="ORF">HINF_LOCUS51238</name>
    <name evidence="4" type="ORF">HINF_LOCUS54028</name>
    <name evidence="2" type="ORF">HINF_LOCUS54306</name>
    <name evidence="1" type="ORF">HINF_LOCUS8030</name>
</gene>
<accession>A0AA86QV73</accession>
<proteinExistence type="predicted"/>
<dbReference type="EMBL" id="CATOUU010001008">
    <property type="protein sequence ID" value="CAI9966661.1"/>
    <property type="molecule type" value="Genomic_DNA"/>
</dbReference>
<dbReference type="Proteomes" id="UP001642409">
    <property type="component" value="Unassembled WGS sequence"/>
</dbReference>
<dbReference type="EMBL" id="CAXDID020000278">
    <property type="protein sequence ID" value="CAL6069542.1"/>
    <property type="molecule type" value="Genomic_DNA"/>
</dbReference>
<evidence type="ECO:0000313" key="3">
    <source>
        <dbReference type="EMBL" id="CAL6064195.1"/>
    </source>
</evidence>
<comment type="caution">
    <text evidence="2">The sequence shown here is derived from an EMBL/GenBank/DDBJ whole genome shotgun (WGS) entry which is preliminary data.</text>
</comment>
<dbReference type="AlphaFoldDB" id="A0AA86QV73"/>
<organism evidence="2">
    <name type="scientific">Hexamita inflata</name>
    <dbReference type="NCBI Taxonomy" id="28002"/>
    <lineage>
        <taxon>Eukaryota</taxon>
        <taxon>Metamonada</taxon>
        <taxon>Diplomonadida</taxon>
        <taxon>Hexamitidae</taxon>
        <taxon>Hexamitinae</taxon>
        <taxon>Hexamita</taxon>
    </lineage>
</organism>
<protein>
    <submittedName>
        <fullName evidence="3">Hypothetical_protein</fullName>
    </submittedName>
</protein>
<evidence type="ECO:0000313" key="4">
    <source>
        <dbReference type="EMBL" id="CAL6069542.1"/>
    </source>
</evidence>